<dbReference type="AlphaFoldDB" id="A0A139ADB8"/>
<accession>A0A139ADB8</accession>
<proteinExistence type="predicted"/>
<evidence type="ECO:0000256" key="1">
    <source>
        <dbReference type="SAM" id="MobiDB-lite"/>
    </source>
</evidence>
<feature type="region of interest" description="Disordered" evidence="1">
    <location>
        <begin position="40"/>
        <end position="67"/>
    </location>
</feature>
<feature type="compositionally biased region" description="Low complexity" evidence="1">
    <location>
        <begin position="43"/>
        <end position="54"/>
    </location>
</feature>
<evidence type="ECO:0000313" key="2">
    <source>
        <dbReference type="EMBL" id="KXS14767.1"/>
    </source>
</evidence>
<gene>
    <name evidence="2" type="ORF">M427DRAFT_70343</name>
</gene>
<reference evidence="2 3" key="1">
    <citation type="journal article" date="2015" name="Genome Biol. Evol.">
        <title>Phylogenomic analyses indicate that early fungi evolved digesting cell walls of algal ancestors of land plants.</title>
        <authorList>
            <person name="Chang Y."/>
            <person name="Wang S."/>
            <person name="Sekimoto S."/>
            <person name="Aerts A.L."/>
            <person name="Choi C."/>
            <person name="Clum A."/>
            <person name="LaButti K.M."/>
            <person name="Lindquist E.A."/>
            <person name="Yee Ngan C."/>
            <person name="Ohm R.A."/>
            <person name="Salamov A.A."/>
            <person name="Grigoriev I.V."/>
            <person name="Spatafora J.W."/>
            <person name="Berbee M.L."/>
        </authorList>
    </citation>
    <scope>NUCLEOTIDE SEQUENCE [LARGE SCALE GENOMIC DNA]</scope>
    <source>
        <strain evidence="2 3">JEL478</strain>
    </source>
</reference>
<keyword evidence="3" id="KW-1185">Reference proteome</keyword>
<organism evidence="2 3">
    <name type="scientific">Gonapodya prolifera (strain JEL478)</name>
    <name type="common">Monoblepharis prolifera</name>
    <dbReference type="NCBI Taxonomy" id="1344416"/>
    <lineage>
        <taxon>Eukaryota</taxon>
        <taxon>Fungi</taxon>
        <taxon>Fungi incertae sedis</taxon>
        <taxon>Chytridiomycota</taxon>
        <taxon>Chytridiomycota incertae sedis</taxon>
        <taxon>Monoblepharidomycetes</taxon>
        <taxon>Monoblepharidales</taxon>
        <taxon>Gonapodyaceae</taxon>
        <taxon>Gonapodya</taxon>
    </lineage>
</organism>
<dbReference type="SUPFAM" id="SSF51197">
    <property type="entry name" value="Clavaminate synthase-like"/>
    <property type="match status" value="1"/>
</dbReference>
<protein>
    <submittedName>
        <fullName evidence="2">Uncharacterized protein</fullName>
    </submittedName>
</protein>
<evidence type="ECO:0000313" key="3">
    <source>
        <dbReference type="Proteomes" id="UP000070544"/>
    </source>
</evidence>
<sequence>MVYVSDKHLEEVERKGFTIIPRLPYPEEVAAAREGLWKHFPRPRSSSRTPRTPSMHTSPFSGNIKDSPYKSEGINRLPTHPDLVNAIERLLGTTEVDLYKVKLWAKYSGLIDYDQPLHFVYANHSLVVPSNDKKYRHYTTWILLSDVTEFDAPTKIVSLEDTKHVPIVPRLQPKGAFHDKEVDVTGKADSLMISTRFVIGIDFKWRGTHWGGKHARPDYISSNKRWDSYIARGILRERDLFGFRKVDSDYWTEETIQVVQWRYREMDMEPYRKVLEQRKRTAGFPSSSARL</sequence>
<dbReference type="EMBL" id="KQ965766">
    <property type="protein sequence ID" value="KXS14767.1"/>
    <property type="molecule type" value="Genomic_DNA"/>
</dbReference>
<dbReference type="Gene3D" id="2.60.120.620">
    <property type="entry name" value="q2cbj1_9rhob like domain"/>
    <property type="match status" value="1"/>
</dbReference>
<feature type="non-terminal residue" evidence="2">
    <location>
        <position position="1"/>
    </location>
</feature>
<dbReference type="OrthoDB" id="2328924at2759"/>
<name>A0A139ADB8_GONPJ</name>
<dbReference type="Proteomes" id="UP000070544">
    <property type="component" value="Unassembled WGS sequence"/>
</dbReference>